<feature type="domain" description="Protein kinase" evidence="16">
    <location>
        <begin position="36"/>
        <end position="237"/>
    </location>
</feature>
<evidence type="ECO:0000256" key="1">
    <source>
        <dbReference type="ARBA" id="ARBA00004515"/>
    </source>
</evidence>
<dbReference type="NCBIfam" id="NF002475">
    <property type="entry name" value="PRK01723.1"/>
    <property type="match status" value="1"/>
</dbReference>
<evidence type="ECO:0000313" key="18">
    <source>
        <dbReference type="Proteomes" id="UP000235861"/>
    </source>
</evidence>
<dbReference type="InterPro" id="IPR011009">
    <property type="entry name" value="Kinase-like_dom_sf"/>
</dbReference>
<evidence type="ECO:0000256" key="10">
    <source>
        <dbReference type="ARBA" id="ARBA00022840"/>
    </source>
</evidence>
<dbReference type="GO" id="GO:0009244">
    <property type="term" value="P:lipopolysaccharide core region biosynthetic process"/>
    <property type="evidence" value="ECO:0007669"/>
    <property type="project" value="UniProtKB-UniRule"/>
</dbReference>
<evidence type="ECO:0000313" key="17">
    <source>
        <dbReference type="EMBL" id="PJG58750.1"/>
    </source>
</evidence>
<dbReference type="EC" id="2.7.1.166" evidence="4 15"/>
<evidence type="ECO:0000256" key="8">
    <source>
        <dbReference type="ARBA" id="ARBA00022741"/>
    </source>
</evidence>
<dbReference type="GO" id="GO:0005886">
    <property type="term" value="C:plasma membrane"/>
    <property type="evidence" value="ECO:0007669"/>
    <property type="project" value="UniProtKB-SubCell"/>
</dbReference>
<evidence type="ECO:0000256" key="11">
    <source>
        <dbReference type="ARBA" id="ARBA00022985"/>
    </source>
</evidence>
<sequence>MQIHTDHNQVCWYADGAFPDPSPQLFDPAWWQSQRQVVGSAMGRGVTWFVKDQGQHLVLRHYYRGGMVGKVVRDRFWFEGVESSRAMAEYRLLATLCDLGLPVPRPFAARMVKHGPFYRADILIERIRGAKDLVALLKQGPLADDIWQQIGQTVRQLHEAGVYHADLNSHNVLLDKAGKIWVIDFDKGAIRAPGEWQKANLERLLRSFNKEAQLHTSFHFVPKNWQTLLAGYQGDVR</sequence>
<evidence type="ECO:0000256" key="15">
    <source>
        <dbReference type="HAMAP-Rule" id="MF_00521"/>
    </source>
</evidence>
<dbReference type="Gene3D" id="1.10.510.10">
    <property type="entry name" value="Transferase(Phosphotransferase) domain 1"/>
    <property type="match status" value="1"/>
</dbReference>
<comment type="caution">
    <text evidence="17">The sequence shown here is derived from an EMBL/GenBank/DDBJ whole genome shotgun (WGS) entry which is preliminary data.</text>
</comment>
<dbReference type="InterPro" id="IPR022826">
    <property type="entry name" value="KDO_kinase"/>
</dbReference>
<dbReference type="GO" id="GO:0005524">
    <property type="term" value="F:ATP binding"/>
    <property type="evidence" value="ECO:0007669"/>
    <property type="project" value="UniProtKB-UniRule"/>
</dbReference>
<evidence type="ECO:0000259" key="16">
    <source>
        <dbReference type="PROSITE" id="PS50011"/>
    </source>
</evidence>
<name>A0A2H9U3Z6_9GAMM</name>
<comment type="pathway">
    <text evidence="2 15">Bacterial outer membrane biogenesis; LPS core biosynthesis.</text>
</comment>
<evidence type="ECO:0000256" key="7">
    <source>
        <dbReference type="ARBA" id="ARBA00022679"/>
    </source>
</evidence>
<keyword evidence="5 15" id="KW-1003">Cell membrane</keyword>
<evidence type="ECO:0000256" key="12">
    <source>
        <dbReference type="ARBA" id="ARBA00023136"/>
    </source>
</evidence>
<keyword evidence="10 15" id="KW-0067">ATP-binding</keyword>
<keyword evidence="8 15" id="KW-0547">Nucleotide-binding</keyword>
<dbReference type="AlphaFoldDB" id="A0A2H9U3Z6"/>
<evidence type="ECO:0000256" key="6">
    <source>
        <dbReference type="ARBA" id="ARBA00022519"/>
    </source>
</evidence>
<evidence type="ECO:0000256" key="3">
    <source>
        <dbReference type="ARBA" id="ARBA00010327"/>
    </source>
</evidence>
<dbReference type="OrthoDB" id="6854449at2"/>
<keyword evidence="11 15" id="KW-0448">Lipopolysaccharide biosynthesis</keyword>
<dbReference type="SUPFAM" id="SSF56112">
    <property type="entry name" value="Protein kinase-like (PK-like)"/>
    <property type="match status" value="1"/>
</dbReference>
<keyword evidence="18" id="KW-1185">Reference proteome</keyword>
<evidence type="ECO:0000256" key="5">
    <source>
        <dbReference type="ARBA" id="ARBA00022475"/>
    </source>
</evidence>
<reference evidence="17 18" key="1">
    <citation type="submission" date="2017-11" db="EMBL/GenBank/DDBJ databases">
        <title>Draft genome sequence of environmental isolate Aeromonas cavernicola sp. nov. MDC 2508.</title>
        <authorList>
            <person name="Colston S.M."/>
            <person name="Navarro A."/>
            <person name="Martinez-Murcia A.J."/>
            <person name="Graf J."/>
        </authorList>
    </citation>
    <scope>NUCLEOTIDE SEQUENCE [LARGE SCALE GENOMIC DNA]</scope>
    <source>
        <strain evidence="17 18">MDC 2508</strain>
    </source>
</reference>
<comment type="catalytic activity">
    <reaction evidence="14 15">
        <text>an alpha-Kdo-(2-&gt;6)-lipid IVA + ATP = a 4-O-phospho-alpha-Kdo-(2-&gt;6)-lipid IVA + ADP + H(+)</text>
        <dbReference type="Rhea" id="RHEA:74271"/>
        <dbReference type="ChEBI" id="CHEBI:15378"/>
        <dbReference type="ChEBI" id="CHEBI:30616"/>
        <dbReference type="ChEBI" id="CHEBI:176428"/>
        <dbReference type="ChEBI" id="CHEBI:193140"/>
        <dbReference type="ChEBI" id="CHEBI:456216"/>
        <dbReference type="EC" id="2.7.1.166"/>
    </reaction>
</comment>
<comment type="function">
    <text evidence="15">Catalyzes the ATP-dependent phosphorylation of the 3-deoxy-D-manno-octulosonic acid (Kdo) residue in Kdo-lipid IV(A) at the 4-OH position.</text>
</comment>
<dbReference type="Pfam" id="PF06293">
    <property type="entry name" value="Kdo"/>
    <property type="match status" value="1"/>
</dbReference>
<feature type="active site" evidence="15">
    <location>
        <position position="166"/>
    </location>
</feature>
<evidence type="ECO:0000256" key="13">
    <source>
        <dbReference type="ARBA" id="ARBA00029511"/>
    </source>
</evidence>
<dbReference type="Proteomes" id="UP000235861">
    <property type="component" value="Unassembled WGS sequence"/>
</dbReference>
<keyword evidence="12 15" id="KW-0472">Membrane</keyword>
<keyword evidence="6 15" id="KW-0997">Cell inner membrane</keyword>
<dbReference type="RefSeq" id="WP_100294192.1">
    <property type="nucleotide sequence ID" value="NZ_PGGC01000094.1"/>
</dbReference>
<dbReference type="GO" id="GO:0004672">
    <property type="term" value="F:protein kinase activity"/>
    <property type="evidence" value="ECO:0007669"/>
    <property type="project" value="InterPro"/>
</dbReference>
<dbReference type="UniPathway" id="UPA00958"/>
<keyword evidence="9 15" id="KW-0418">Kinase</keyword>
<accession>A0A2H9U3Z6</accession>
<dbReference type="PROSITE" id="PS50011">
    <property type="entry name" value="PROTEIN_KINASE_DOM"/>
    <property type="match status" value="1"/>
</dbReference>
<evidence type="ECO:0000256" key="14">
    <source>
        <dbReference type="ARBA" id="ARBA00034417"/>
    </source>
</evidence>
<organism evidence="17 18">
    <name type="scientific">Aeromonas cavernicola</name>
    <dbReference type="NCBI Taxonomy" id="1006623"/>
    <lineage>
        <taxon>Bacteria</taxon>
        <taxon>Pseudomonadati</taxon>
        <taxon>Pseudomonadota</taxon>
        <taxon>Gammaproteobacteria</taxon>
        <taxon>Aeromonadales</taxon>
        <taxon>Aeromonadaceae</taxon>
        <taxon>Aeromonas</taxon>
    </lineage>
</organism>
<dbReference type="HAMAP" id="MF_00521">
    <property type="entry name" value="KDO_kinase"/>
    <property type="match status" value="1"/>
</dbReference>
<keyword evidence="7 15" id="KW-0808">Transferase</keyword>
<proteinExistence type="inferred from homology"/>
<dbReference type="InterPro" id="IPR000719">
    <property type="entry name" value="Prot_kinase_dom"/>
</dbReference>
<evidence type="ECO:0000256" key="4">
    <source>
        <dbReference type="ARBA" id="ARBA00011988"/>
    </source>
</evidence>
<gene>
    <name evidence="15" type="primary">kdkA</name>
    <name evidence="17" type="ORF">CUC53_10915</name>
</gene>
<comment type="subcellular location">
    <subcellularLocation>
        <location evidence="1 15">Cell inner membrane</location>
        <topology evidence="1 15">Peripheral membrane protein</topology>
        <orientation evidence="1 15">Cytoplasmic side</orientation>
    </subcellularLocation>
</comment>
<protein>
    <recommendedName>
        <fullName evidence="13 15">3-deoxy-D-manno-octulosonic acid kinase</fullName>
        <shortName evidence="15">Kdo kinase</shortName>
        <ecNumber evidence="4 15">2.7.1.166</ecNumber>
    </recommendedName>
</protein>
<comment type="similarity">
    <text evidence="3 15">Belongs to the protein kinase superfamily. KdkA/RfaP family.</text>
</comment>
<evidence type="ECO:0000256" key="2">
    <source>
        <dbReference type="ARBA" id="ARBA00004713"/>
    </source>
</evidence>
<dbReference type="EMBL" id="PGGC01000094">
    <property type="protein sequence ID" value="PJG58750.1"/>
    <property type="molecule type" value="Genomic_DNA"/>
</dbReference>
<evidence type="ECO:0000256" key="9">
    <source>
        <dbReference type="ARBA" id="ARBA00022777"/>
    </source>
</evidence>